<evidence type="ECO:0008006" key="4">
    <source>
        <dbReference type="Google" id="ProtNLM"/>
    </source>
</evidence>
<evidence type="ECO:0000313" key="2">
    <source>
        <dbReference type="EMBL" id="NYZ63779.1"/>
    </source>
</evidence>
<dbReference type="RefSeq" id="WP_180545983.1">
    <property type="nucleotide sequence ID" value="NZ_JACCJZ010000020.1"/>
</dbReference>
<name>A0A7Z0QTI1_9GAMM</name>
<sequence length="172" mass="19074">MRRAIPTWMLCALILAPLSSIACSWGDPSRRLQDEIRGYYNADVVFLARIRTLEERPPAGSQRFWTAVATYDLLETYRGVPARNGVLASEMSFKPGVDGVPPNSCIGGALPAGSEGARMLVFASRLDQASPTAHYRIDRFNSLRIDNCVGCNDVLERMRLYSKAEHVPLTQN</sequence>
<organism evidence="2 3">
    <name type="scientific">Luteimonas deserti</name>
    <dbReference type="NCBI Taxonomy" id="2752306"/>
    <lineage>
        <taxon>Bacteria</taxon>
        <taxon>Pseudomonadati</taxon>
        <taxon>Pseudomonadota</taxon>
        <taxon>Gammaproteobacteria</taxon>
        <taxon>Lysobacterales</taxon>
        <taxon>Lysobacteraceae</taxon>
        <taxon>Luteimonas</taxon>
    </lineage>
</organism>
<protein>
    <recommendedName>
        <fullName evidence="4">Lipoprotein</fullName>
    </recommendedName>
</protein>
<proteinExistence type="predicted"/>
<dbReference type="EMBL" id="JACCJZ010000020">
    <property type="protein sequence ID" value="NYZ63779.1"/>
    <property type="molecule type" value="Genomic_DNA"/>
</dbReference>
<evidence type="ECO:0000313" key="3">
    <source>
        <dbReference type="Proteomes" id="UP000589896"/>
    </source>
</evidence>
<feature type="chain" id="PRO_5031449623" description="Lipoprotein" evidence="1">
    <location>
        <begin position="23"/>
        <end position="172"/>
    </location>
</feature>
<comment type="caution">
    <text evidence="2">The sequence shown here is derived from an EMBL/GenBank/DDBJ whole genome shotgun (WGS) entry which is preliminary data.</text>
</comment>
<accession>A0A7Z0QTI1</accession>
<keyword evidence="3" id="KW-1185">Reference proteome</keyword>
<dbReference type="PROSITE" id="PS51257">
    <property type="entry name" value="PROKAR_LIPOPROTEIN"/>
    <property type="match status" value="1"/>
</dbReference>
<reference evidence="2 3" key="1">
    <citation type="submission" date="2020-07" db="EMBL/GenBank/DDBJ databases">
        <title>isolation of Luteimonas sp. SJ-16.</title>
        <authorList>
            <person name="Huang X.-X."/>
            <person name="Xu L."/>
            <person name="Sun J.-Q."/>
        </authorList>
    </citation>
    <scope>NUCLEOTIDE SEQUENCE [LARGE SCALE GENOMIC DNA]</scope>
    <source>
        <strain evidence="2 3">SJ-16</strain>
    </source>
</reference>
<dbReference type="Proteomes" id="UP000589896">
    <property type="component" value="Unassembled WGS sequence"/>
</dbReference>
<keyword evidence="1" id="KW-0732">Signal</keyword>
<feature type="signal peptide" evidence="1">
    <location>
        <begin position="1"/>
        <end position="22"/>
    </location>
</feature>
<gene>
    <name evidence="2" type="ORF">H0E82_13570</name>
</gene>
<dbReference type="AlphaFoldDB" id="A0A7Z0QTI1"/>
<evidence type="ECO:0000256" key="1">
    <source>
        <dbReference type="SAM" id="SignalP"/>
    </source>
</evidence>